<evidence type="ECO:0000256" key="1">
    <source>
        <dbReference type="SAM" id="Phobius"/>
    </source>
</evidence>
<feature type="transmembrane region" description="Helical" evidence="1">
    <location>
        <begin position="422"/>
        <end position="453"/>
    </location>
</feature>
<dbReference type="PANTHER" id="PTHR34219:SF1">
    <property type="entry name" value="PEPSY DOMAIN-CONTAINING PROTEIN"/>
    <property type="match status" value="1"/>
</dbReference>
<dbReference type="InterPro" id="IPR025711">
    <property type="entry name" value="PepSY"/>
</dbReference>
<dbReference type="Pfam" id="PF03413">
    <property type="entry name" value="PepSY"/>
    <property type="match status" value="2"/>
</dbReference>
<dbReference type="EMBL" id="JBHRZT010000067">
    <property type="protein sequence ID" value="MFC3884988.1"/>
    <property type="molecule type" value="Genomic_DNA"/>
</dbReference>
<dbReference type="InterPro" id="IPR005625">
    <property type="entry name" value="PepSY-ass_TM"/>
</dbReference>
<accession>A0ABV8B3V5</accession>
<name>A0ABV8B3V5_9BACI</name>
<feature type="transmembrane region" description="Helical" evidence="1">
    <location>
        <begin position="214"/>
        <end position="231"/>
    </location>
</feature>
<protein>
    <submittedName>
        <fullName evidence="3">PepSY-associated TM helix domain-containing protein</fullName>
    </submittedName>
</protein>
<dbReference type="PANTHER" id="PTHR34219">
    <property type="entry name" value="IRON-REGULATED INNER MEMBRANE PROTEIN-RELATED"/>
    <property type="match status" value="1"/>
</dbReference>
<dbReference type="Pfam" id="PF03929">
    <property type="entry name" value="PepSY_TM"/>
    <property type="match status" value="1"/>
</dbReference>
<proteinExistence type="predicted"/>
<dbReference type="Proteomes" id="UP001595752">
    <property type="component" value="Unassembled WGS sequence"/>
</dbReference>
<keyword evidence="4" id="KW-1185">Reference proteome</keyword>
<gene>
    <name evidence="3" type="ORF">ACFOU2_16545</name>
</gene>
<reference evidence="4" key="1">
    <citation type="journal article" date="2019" name="Int. J. Syst. Evol. Microbiol.">
        <title>The Global Catalogue of Microorganisms (GCM) 10K type strain sequencing project: providing services to taxonomists for standard genome sequencing and annotation.</title>
        <authorList>
            <consortium name="The Broad Institute Genomics Platform"/>
            <consortium name="The Broad Institute Genome Sequencing Center for Infectious Disease"/>
            <person name="Wu L."/>
            <person name="Ma J."/>
        </authorList>
    </citation>
    <scope>NUCLEOTIDE SEQUENCE [LARGE SCALE GENOMIC DNA]</scope>
    <source>
        <strain evidence="4">CCUG 61889</strain>
    </source>
</reference>
<keyword evidence="1" id="KW-0812">Transmembrane</keyword>
<comment type="caution">
    <text evidence="3">The sequence shown here is derived from an EMBL/GenBank/DDBJ whole genome shotgun (WGS) entry which is preliminary data.</text>
</comment>
<organism evidence="3 4">
    <name type="scientific">Bacillus songklensis</name>
    <dbReference type="NCBI Taxonomy" id="1069116"/>
    <lineage>
        <taxon>Bacteria</taxon>
        <taxon>Bacillati</taxon>
        <taxon>Bacillota</taxon>
        <taxon>Bacilli</taxon>
        <taxon>Bacillales</taxon>
        <taxon>Bacillaceae</taxon>
        <taxon>Bacillus</taxon>
    </lineage>
</organism>
<keyword evidence="1" id="KW-1133">Transmembrane helix</keyword>
<evidence type="ECO:0000259" key="2">
    <source>
        <dbReference type="Pfam" id="PF03413"/>
    </source>
</evidence>
<feature type="transmembrane region" description="Helical" evidence="1">
    <location>
        <begin position="381"/>
        <end position="402"/>
    </location>
</feature>
<feature type="domain" description="PepSY" evidence="2">
    <location>
        <begin position="80"/>
        <end position="136"/>
    </location>
</feature>
<evidence type="ECO:0000313" key="3">
    <source>
        <dbReference type="EMBL" id="MFC3884988.1"/>
    </source>
</evidence>
<feature type="transmembrane region" description="Helical" evidence="1">
    <location>
        <begin position="34"/>
        <end position="58"/>
    </location>
</feature>
<evidence type="ECO:0000313" key="4">
    <source>
        <dbReference type="Proteomes" id="UP001595752"/>
    </source>
</evidence>
<keyword evidence="1" id="KW-0472">Membrane</keyword>
<feature type="domain" description="PepSY" evidence="2">
    <location>
        <begin position="293"/>
        <end position="350"/>
    </location>
</feature>
<feature type="transmembrane region" description="Helical" evidence="1">
    <location>
        <begin position="163"/>
        <end position="183"/>
    </location>
</feature>
<sequence>MTAIRQEKRDDVTANSMKTDSSKAKHLYKAVWRWHFYAGIIFAPFVIMLAITGIIYLFKPQIENMMYQDYYYIQAGQRPLSPSIQIEKVEKSYPDATITRYKPPVEADRSSEIGILNKDESMTIFVNPYNGEVVGELKDSDKLMNKIEELHGELMMGTMGDRLVELAACWAMVLLITGIYLWWPRKTKSLFGTFIPRFFKGKRTMLRDLHAVPAFWFSLFITIFILTGLPWSGLWGDMINRVATATQTGYPSGLWDGNVPKSVIPTKDVVKEVPWAAEKMPVPQSNENGMTTLPVERIMKIANDNKIQPGYRINFPQGETGVYTVSVSPDKPEGQATLHIDQYSGKVLADLRFEDYGPLAKAISIGVALHEGHYFGLANQLLDLVICLVLIGISVSGFIMWWQRRPTGKLGAPSLPNDFNMLKWVTVIIVILGIIFPLVGVSLLMVLALDWLVIRRIPTVKQWIG</sequence>
<dbReference type="RefSeq" id="WP_377916956.1">
    <property type="nucleotide sequence ID" value="NZ_JBHRZT010000067.1"/>
</dbReference>